<evidence type="ECO:0000313" key="3">
    <source>
        <dbReference type="Proteomes" id="UP000181903"/>
    </source>
</evidence>
<proteinExistence type="predicted"/>
<name>A0ABY0RD73_9PSED</name>
<sequence>MRPHLNERASNELLEIMRHYDHGSPNHTLNILISSLHDSLFKTKRPSPSDEVNFNDYSSTEIQ</sequence>
<dbReference type="EMBL" id="LT629706">
    <property type="protein sequence ID" value="SDN71373.1"/>
    <property type="molecule type" value="Genomic_DNA"/>
</dbReference>
<organism evidence="2 3">
    <name type="scientific">Pseudomonas poae</name>
    <dbReference type="NCBI Taxonomy" id="200451"/>
    <lineage>
        <taxon>Bacteria</taxon>
        <taxon>Pseudomonadati</taxon>
        <taxon>Pseudomonadota</taxon>
        <taxon>Gammaproteobacteria</taxon>
        <taxon>Pseudomonadales</taxon>
        <taxon>Pseudomonadaceae</taxon>
        <taxon>Pseudomonas</taxon>
    </lineage>
</organism>
<evidence type="ECO:0000313" key="2">
    <source>
        <dbReference type="EMBL" id="SDN71373.1"/>
    </source>
</evidence>
<dbReference type="Proteomes" id="UP000181903">
    <property type="component" value="Chromosome I"/>
</dbReference>
<evidence type="ECO:0000256" key="1">
    <source>
        <dbReference type="SAM" id="MobiDB-lite"/>
    </source>
</evidence>
<reference evidence="2 3" key="1">
    <citation type="submission" date="2016-10" db="EMBL/GenBank/DDBJ databases">
        <authorList>
            <person name="Varghese N."/>
            <person name="Submissions S."/>
        </authorList>
    </citation>
    <scope>NUCLEOTIDE SEQUENCE [LARGE SCALE GENOMIC DNA]</scope>
    <source>
        <strain evidence="2 3">BS2776</strain>
    </source>
</reference>
<keyword evidence="3" id="KW-1185">Reference proteome</keyword>
<protein>
    <submittedName>
        <fullName evidence="2">Uncharacterized protein</fullName>
    </submittedName>
</protein>
<feature type="compositionally biased region" description="Polar residues" evidence="1">
    <location>
        <begin position="50"/>
        <end position="63"/>
    </location>
</feature>
<feature type="region of interest" description="Disordered" evidence="1">
    <location>
        <begin position="43"/>
        <end position="63"/>
    </location>
</feature>
<accession>A0ABY0RD73</accession>
<gene>
    <name evidence="2" type="ORF">SAMN04490208_1220</name>
</gene>